<dbReference type="PANTHER" id="PTHR14136">
    <property type="entry name" value="BTB_POZ DOMAIN-CONTAINING PROTEIN KCTD9"/>
    <property type="match status" value="1"/>
</dbReference>
<gene>
    <name evidence="2" type="ORF">LYNGBM3L_51090</name>
</gene>
<dbReference type="SUPFAM" id="SSF141571">
    <property type="entry name" value="Pentapeptide repeat-like"/>
    <property type="match status" value="1"/>
</dbReference>
<dbReference type="OrthoDB" id="444941at2"/>
<dbReference type="Pfam" id="PF12770">
    <property type="entry name" value="CHAT"/>
    <property type="match status" value="1"/>
</dbReference>
<dbReference type="PANTHER" id="PTHR14136:SF17">
    <property type="entry name" value="BTB_POZ DOMAIN-CONTAINING PROTEIN KCTD9"/>
    <property type="match status" value="1"/>
</dbReference>
<dbReference type="Proteomes" id="UP000003959">
    <property type="component" value="Unassembled WGS sequence"/>
</dbReference>
<evidence type="ECO:0000313" key="2">
    <source>
        <dbReference type="EMBL" id="EGJ30366.1"/>
    </source>
</evidence>
<dbReference type="InterPro" id="IPR051082">
    <property type="entry name" value="Pentapeptide-BTB/POZ_domain"/>
</dbReference>
<dbReference type="eggNOG" id="COG4252">
    <property type="taxonomic scope" value="Bacteria"/>
</dbReference>
<accession>F4XYF3</accession>
<dbReference type="AlphaFoldDB" id="F4XYF3"/>
<dbReference type="Gene3D" id="2.160.20.80">
    <property type="entry name" value="E3 ubiquitin-protein ligase SopA"/>
    <property type="match status" value="1"/>
</dbReference>
<dbReference type="Pfam" id="PF00805">
    <property type="entry name" value="Pentapeptide"/>
    <property type="match status" value="2"/>
</dbReference>
<feature type="domain" description="CHAT" evidence="1">
    <location>
        <begin position="135"/>
        <end position="357"/>
    </location>
</feature>
<proteinExistence type="predicted"/>
<evidence type="ECO:0000259" key="1">
    <source>
        <dbReference type="Pfam" id="PF12770"/>
    </source>
</evidence>
<dbReference type="InterPro" id="IPR001646">
    <property type="entry name" value="5peptide_repeat"/>
</dbReference>
<keyword evidence="3" id="KW-1185">Reference proteome</keyword>
<evidence type="ECO:0000313" key="3">
    <source>
        <dbReference type="Proteomes" id="UP000003959"/>
    </source>
</evidence>
<sequence>MVVILVLQSCLWFSFFYNYKMGKLVVINLGDGNIETGCSATLRIGDDCTFTLIEILGKLPPAPEFAKLHKRWHLIYQNLGFSVRALKKKPEINTSIISRDKFRQLSINLVKSLNSWLNSEDFRVIKEGLLKNLSHYEEIRVLIQVEDIQLRRIPWHLWEIFDFYRYAEVALAELTYDRVKRTVSSIINDKVRILAVLGNSDGINLETDRELLEHLPNTEITFLVEPSRLKLDRELWDDKGWDILFFSGHSYSQVDGKSGYISINRTDSLIISELKNALKASIERGLKIAIFNSCDGLGLAQSLTDLHIPQVIVMREPVPDLVAQEFLKGFLKSFSRGKSLYISVREAREQLQGLENDFPCASWLPVLFQNPAELPPTWNDLAPISFITQQQANNEDLILYQKRLEAWNQWRERNTELVPELMERNLTGANLRGANLSNVNLTGANLTQANLTQANLSNVNLTGANLSQANLSEANLNQANLTGANLTAVQALNTKFEQANFTGACIQDWNINRATNLDGIICYYVYLRDSKQERRPHSGNFTPGEFTKLFKKVLETLDLIFINGVNWQAFIPSFEKLKVESGAQELAIQSIENKGDGTIVIRINIPREFNKAEIHNNFIHNYDLSLKIFQEKYLADLKAKDEQIQIYRHQSADLKEIIKVMASKPMNNDIYITNTVDSPPISEERTFNIDQSNYSIGFGDAGTANDSQIVGTQHYYAPTQKQNLAEAAAEIQQLLNQLSQTNPTTTEMEKLETVAKVTQEIKSNPTLKAKVINALEAEGTEALKEAIDHPLVNILMAMIEGWTD</sequence>
<dbReference type="eggNOG" id="COG1357">
    <property type="taxonomic scope" value="Bacteria"/>
</dbReference>
<dbReference type="HOGENOM" id="CLU_350163_0_0_3"/>
<dbReference type="EMBL" id="GL890954">
    <property type="protein sequence ID" value="EGJ30366.1"/>
    <property type="molecule type" value="Genomic_DNA"/>
</dbReference>
<name>F4XYF3_9CYAN</name>
<dbReference type="InterPro" id="IPR024983">
    <property type="entry name" value="CHAT_dom"/>
</dbReference>
<reference evidence="3" key="1">
    <citation type="journal article" date="2011" name="Proc. Natl. Acad. Sci. U.S.A.">
        <title>Genomic insights into the physiology and ecology of the marine filamentous cyanobacterium Lyngbya majuscula.</title>
        <authorList>
            <person name="Jones A.C."/>
            <person name="Monroe E.A."/>
            <person name="Podell S."/>
            <person name="Hess W.R."/>
            <person name="Klages S."/>
            <person name="Esquenazi E."/>
            <person name="Niessen S."/>
            <person name="Hoover H."/>
            <person name="Rothmann M."/>
            <person name="Lasken R.S."/>
            <person name="Yates J.R.III."/>
            <person name="Reinhardt R."/>
            <person name="Kube M."/>
            <person name="Burkart M.D."/>
            <person name="Allen E.E."/>
            <person name="Dorrestein P.C."/>
            <person name="Gerwick W.H."/>
            <person name="Gerwick L."/>
        </authorList>
    </citation>
    <scope>NUCLEOTIDE SEQUENCE [LARGE SCALE GENOMIC DNA]</scope>
    <source>
        <strain evidence="3">3L</strain>
    </source>
</reference>
<protein>
    <submittedName>
        <fullName evidence="2">Uncharacterized low-complexity protein</fullName>
    </submittedName>
</protein>
<organism evidence="2 3">
    <name type="scientific">Moorena producens 3L</name>
    <dbReference type="NCBI Taxonomy" id="489825"/>
    <lineage>
        <taxon>Bacteria</taxon>
        <taxon>Bacillati</taxon>
        <taxon>Cyanobacteriota</taxon>
        <taxon>Cyanophyceae</taxon>
        <taxon>Coleofasciculales</taxon>
        <taxon>Coleofasciculaceae</taxon>
        <taxon>Moorena</taxon>
    </lineage>
</organism>